<name>A0ABP0UNK5_9BRYO</name>
<feature type="domain" description="SMP-LTD" evidence="9">
    <location>
        <begin position="196"/>
        <end position="383"/>
    </location>
</feature>
<keyword evidence="3" id="KW-0445">Lipid transport</keyword>
<evidence type="ECO:0000256" key="6">
    <source>
        <dbReference type="SAM" id="MobiDB-lite"/>
    </source>
</evidence>
<evidence type="ECO:0000259" key="9">
    <source>
        <dbReference type="PROSITE" id="PS51847"/>
    </source>
</evidence>
<keyword evidence="7" id="KW-1133">Transmembrane helix</keyword>
<evidence type="ECO:0000259" key="8">
    <source>
        <dbReference type="PROSITE" id="PS50004"/>
    </source>
</evidence>
<dbReference type="SMART" id="SM00239">
    <property type="entry name" value="C2"/>
    <property type="match status" value="1"/>
</dbReference>
<gene>
    <name evidence="10" type="ORF">CSSPTR1EN2_LOCUS18083</name>
</gene>
<evidence type="ECO:0008006" key="12">
    <source>
        <dbReference type="Google" id="ProtNLM"/>
    </source>
</evidence>
<evidence type="ECO:0000256" key="4">
    <source>
        <dbReference type="ARBA" id="ARBA00023121"/>
    </source>
</evidence>
<dbReference type="PROSITE" id="PS50004">
    <property type="entry name" value="C2"/>
    <property type="match status" value="1"/>
</dbReference>
<dbReference type="PROSITE" id="PS51847">
    <property type="entry name" value="SMP"/>
    <property type="match status" value="1"/>
</dbReference>
<dbReference type="InterPro" id="IPR031468">
    <property type="entry name" value="SMP_LBD"/>
</dbReference>
<keyword evidence="2" id="KW-0813">Transport</keyword>
<feature type="compositionally biased region" description="Polar residues" evidence="6">
    <location>
        <begin position="663"/>
        <end position="678"/>
    </location>
</feature>
<accession>A0ABP0UNK5</accession>
<dbReference type="InterPro" id="IPR035892">
    <property type="entry name" value="C2_domain_sf"/>
</dbReference>
<keyword evidence="11" id="KW-1185">Reference proteome</keyword>
<dbReference type="Pfam" id="PF00168">
    <property type="entry name" value="C2"/>
    <property type="match status" value="1"/>
</dbReference>
<reference evidence="10" key="1">
    <citation type="submission" date="2024-02" db="EMBL/GenBank/DDBJ databases">
        <authorList>
            <consortium name="ELIXIR-Norway"/>
            <consortium name="Elixir Norway"/>
        </authorList>
    </citation>
    <scope>NUCLEOTIDE SEQUENCE</scope>
</reference>
<dbReference type="PANTHER" id="PTHR47261">
    <property type="entry name" value="CALCIUM-DEPENDENT LIPID-BINDING (CALB DOMAIN) FAMILY PROTEIN"/>
    <property type="match status" value="1"/>
</dbReference>
<feature type="domain" description="C2" evidence="8">
    <location>
        <begin position="422"/>
        <end position="542"/>
    </location>
</feature>
<organism evidence="10 11">
    <name type="scientific">Sphagnum troendelagicum</name>
    <dbReference type="NCBI Taxonomy" id="128251"/>
    <lineage>
        <taxon>Eukaryota</taxon>
        <taxon>Viridiplantae</taxon>
        <taxon>Streptophyta</taxon>
        <taxon>Embryophyta</taxon>
        <taxon>Bryophyta</taxon>
        <taxon>Sphagnophytina</taxon>
        <taxon>Sphagnopsida</taxon>
        <taxon>Sphagnales</taxon>
        <taxon>Sphagnaceae</taxon>
        <taxon>Sphagnum</taxon>
    </lineage>
</organism>
<dbReference type="InterPro" id="IPR000008">
    <property type="entry name" value="C2_dom"/>
</dbReference>
<feature type="region of interest" description="Disordered" evidence="6">
    <location>
        <begin position="650"/>
        <end position="751"/>
    </location>
</feature>
<dbReference type="Gene3D" id="2.60.40.150">
    <property type="entry name" value="C2 domain"/>
    <property type="match status" value="1"/>
</dbReference>
<evidence type="ECO:0000313" key="11">
    <source>
        <dbReference type="Proteomes" id="UP001497512"/>
    </source>
</evidence>
<evidence type="ECO:0000256" key="2">
    <source>
        <dbReference type="ARBA" id="ARBA00022448"/>
    </source>
</evidence>
<evidence type="ECO:0000256" key="3">
    <source>
        <dbReference type="ARBA" id="ARBA00023055"/>
    </source>
</evidence>
<feature type="compositionally biased region" description="Polar residues" evidence="6">
    <location>
        <begin position="716"/>
        <end position="732"/>
    </location>
</feature>
<comment type="subcellular location">
    <subcellularLocation>
        <location evidence="1">Membrane</location>
    </subcellularLocation>
</comment>
<dbReference type="SUPFAM" id="SSF49562">
    <property type="entry name" value="C2 domain (Calcium/lipid-binding domain, CaLB)"/>
    <property type="match status" value="1"/>
</dbReference>
<dbReference type="EMBL" id="OZ019897">
    <property type="protein sequence ID" value="CAK9226126.1"/>
    <property type="molecule type" value="Genomic_DNA"/>
</dbReference>
<keyword evidence="7" id="KW-0812">Transmembrane</keyword>
<keyword evidence="5 7" id="KW-0472">Membrane</keyword>
<evidence type="ECO:0000256" key="5">
    <source>
        <dbReference type="ARBA" id="ARBA00023136"/>
    </source>
</evidence>
<evidence type="ECO:0000313" key="10">
    <source>
        <dbReference type="EMBL" id="CAK9226126.1"/>
    </source>
</evidence>
<protein>
    <recommendedName>
        <fullName evidence="12">Integral membrane single C2 domain protein</fullName>
    </recommendedName>
</protein>
<dbReference type="PANTHER" id="PTHR47261:SF4">
    <property type="entry name" value="C2 DOMAIN-CONTAINING PROTEIN"/>
    <property type="match status" value="1"/>
</dbReference>
<dbReference type="CDD" id="cd21669">
    <property type="entry name" value="SMP_SF"/>
    <property type="match status" value="1"/>
</dbReference>
<dbReference type="Proteomes" id="UP001497512">
    <property type="component" value="Chromosome 5"/>
</dbReference>
<evidence type="ECO:0000256" key="7">
    <source>
        <dbReference type="SAM" id="Phobius"/>
    </source>
</evidence>
<evidence type="ECO:0000256" key="1">
    <source>
        <dbReference type="ARBA" id="ARBA00004370"/>
    </source>
</evidence>
<sequence>MAQTCPVHRSVHHSSSSGCLFPHRFSAAAFGSPCFPQFWLEERSSNLSKLVVRTLRHQTTRFDPFEREQQQVTNSPQQRAANFCSQIGRRSWMLLNERKPQKRLEYRRARNGIYLVALQKRDGTRAIMQAFPHLVSFLPAAGPVRDFLFATVGAVVAFLFAGILARIWCLEERYVRATAAERGQPAMPEMGSNPGQKESVEWVNMVIHKIWKVYRRSLEVWLVQLLQPAIDKLGKPEYVKRVEIAEFNLDYEPLIVRNVQRRTSRRANDLQYQFGLRYAGGARCLLNLKLVTAGVETSIPVGVYDLDVDGELWLKLRLAPVKPYVGTLSLAFVQLPTIKLVLAPFRLVNLFSIPFLSNFLSKLLTVDLPRLLVLPRHITFDFLPQGQNAMESVEAMEASLESGVMDESVASGVLDLLKSGVTETAPQQAAEPSEAFVGELSVTVCEARDLPIRGFTGWSNPYCILALGDQVIESKRNKETSHPAGHKDPVWNQDFEFLVEDPGRQKLMLRVRDSTLTLNPNIGYCRISLTDLKDCVPRSQWVNLKRDGPFGSKKVPGRVRLALTYKSFVNEDEQIGRDEDGCFAPYIKVFGESGVENVEEIEGSLNEEISSSMSKELTEHHERQTEHAIRNDASVDIVQKQNGDAVEVKSVPKASPLKPMEFTHQSKSARGTTSAQNGTTGGHLKKEKQAMEDTPLVKGESKQDTGAGKEAVLNRAWNTNGAPFNSSGQQNGHLPKGHSKGNGSAFRVDPWESKGTGVARRTRGRAGYNAGGPGLNATLLRERNEIMDAQRITTVAQVPKGVSQGMDGLETAVSSRSNVSLSENGIAAGMAHAVESAVPSNDAAPVVEIKDEEEVVKTDGSVKLVWLCLITTAAYILGCSLHITNPLHP</sequence>
<keyword evidence="4" id="KW-0446">Lipid-binding</keyword>
<proteinExistence type="predicted"/>
<feature type="transmembrane region" description="Helical" evidence="7">
    <location>
        <begin position="147"/>
        <end position="168"/>
    </location>
</feature>
<dbReference type="CDD" id="cd00030">
    <property type="entry name" value="C2"/>
    <property type="match status" value="1"/>
</dbReference>